<comment type="function">
    <text evidence="9">Component of the Mediator complex, a coactivator involved in the regulated transcription of nearly all RNA polymerase II-dependent genes. Mediator functions as a bridge to convey information from gene-specific regulatory proteins to the basal RNA polymerase II transcription machinery. Mediator is recruited to promoters by direct interactions with regulatory proteins and serves as a scaffold for the assembly of a functional preinitiation complex with RNA polymerase II and the general transcription factors.</text>
</comment>
<evidence type="ECO:0000256" key="2">
    <source>
        <dbReference type="ARBA" id="ARBA00008782"/>
    </source>
</evidence>
<evidence type="ECO:0000256" key="1">
    <source>
        <dbReference type="ARBA" id="ARBA00004123"/>
    </source>
</evidence>
<dbReference type="EMBL" id="JAGSYN010000185">
    <property type="protein sequence ID" value="KAG7662074.1"/>
    <property type="molecule type" value="Genomic_DNA"/>
</dbReference>
<comment type="similarity">
    <text evidence="2 9">Belongs to the Mediator complex subunit 5 family.</text>
</comment>
<dbReference type="GO" id="GO:0006357">
    <property type="term" value="P:regulation of transcription by RNA polymerase II"/>
    <property type="evidence" value="ECO:0007669"/>
    <property type="project" value="InterPro"/>
</dbReference>
<name>A0A8J5UX05_9ASCO</name>
<protein>
    <recommendedName>
        <fullName evidence="3 9">Mediator of RNA polymerase II transcription subunit 5</fullName>
    </recommendedName>
    <alternativeName>
        <fullName evidence="8 9">Mediator complex subunit 5</fullName>
    </alternativeName>
</protein>
<comment type="subunit">
    <text evidence="9">Component of the Mediator complex.</text>
</comment>
<reference evidence="11 12" key="1">
    <citation type="journal article" date="2021" name="DNA Res.">
        <title>Genome analysis of Candida subhashii reveals its hybrid nature and dual mitochondrial genome conformations.</title>
        <authorList>
            <person name="Mixao V."/>
            <person name="Hegedusova E."/>
            <person name="Saus E."/>
            <person name="Pryszcz L.P."/>
            <person name="Cillingova A."/>
            <person name="Nosek J."/>
            <person name="Gabaldon T."/>
        </authorList>
    </citation>
    <scope>NUCLEOTIDE SEQUENCE [LARGE SCALE GENOMIC DNA]</scope>
    <source>
        <strain evidence="11 12">CBS 10753</strain>
    </source>
</reference>
<evidence type="ECO:0000256" key="5">
    <source>
        <dbReference type="ARBA" id="ARBA00023159"/>
    </source>
</evidence>
<comment type="caution">
    <text evidence="11">The sequence shown here is derived from an EMBL/GenBank/DDBJ whole genome shotgun (WGS) entry which is preliminary data.</text>
</comment>
<keyword evidence="4 9" id="KW-0805">Transcription regulation</keyword>
<sequence>MTDQISLTKLITKSTNQKVSPRSFISLIDQFQSKQTNNKIDDQQYVSELLELNKINTTVKHQRFNEYKINLILELSLSSLLHCQQFWRCLGKLSDSMQIIYLSKVNKKLLHQYKKYDREIIRTLINQQFIQYCLDYLNKLHERTLIECQKLVVNQIIFFVGSIIDSFNKFLILKEDNPFQNFVIKLITILKNLKLGRLLSFLLLKTKSILTSGQIDHLIHSKIIKHEKDSFNFHHSFGEGTPTSPLKIEDGGEGEAELCTSSYLLSLSINNLAEEKQETYFITKRCFWFLKLMREFQFDRLDLLNSFIINLMPLSKQKNMYFVAYEFIKSLFIVWDLLQSQNESFVKFNLHNFIITRVPILLSNLKLNEEENVEKVVLDLFEAYPNANHDLKHQFVKSLIFHKCITTQSLPKFSDLNQQSIMHELQSHTQELNLRQKFNEKLLNINTEFTSLEESGLIQFINSLQISLEISYKRQQDLSTIILEIIDDLLIAKDHEKLNRLLLCLSNDVNILRIIVFNTKNTPFAILYKIIDFVDSEQFNIDDDDENFQDVYSYCGVAILSIILIVETFEIDLSKISIQNSFVIDYINNFYWRLCDNLTTQTPANNDEEGTIIAVNYNNLLTEWINALFDDNNEGLSDELIKSINIKQIYKLIPIVYQQAIIAANFNKIDFNILNNGLDYLSQVFLIPSTISLINWLLREIKLLTRLDVDNLQLKVLAEIIKSNTSGDSQDISTLIFKIVLNITGEKIITTLKKFKEWSINQTASEIIQIINNSLKKDNIIPTTSAFEKDMNVNETIKSQIISKQITDLDAQFVHNYITHQPDITINHLLQEIYAFQKSNNEEAKVFINLMISIMILYSIDSINDKEYWKSNLNTKIPPGIIVKPASEEVNQFQLSMDCHYSSIFSDTSDLPDNNNHNNNKNQSTENENDMNQFLKGDDEVDEDEDMMDDDDGLFSESKINKTISSTTTSEKLKQLTQAIHVNVNFLQEFRSIRDGINPIFHRSARILNDKLLDELNNLHI</sequence>
<dbReference type="Proteomes" id="UP000694255">
    <property type="component" value="Unassembled WGS sequence"/>
</dbReference>
<evidence type="ECO:0000256" key="10">
    <source>
        <dbReference type="SAM" id="MobiDB-lite"/>
    </source>
</evidence>
<dbReference type="PANTHER" id="PTHR35784:SF1">
    <property type="entry name" value="MEDIATOR OF RNA POLYMERASE II TRANSCRIPTION SUBUNIT 5"/>
    <property type="match status" value="1"/>
</dbReference>
<evidence type="ECO:0000313" key="12">
    <source>
        <dbReference type="Proteomes" id="UP000694255"/>
    </source>
</evidence>
<dbReference type="InterPro" id="IPR014801">
    <property type="entry name" value="Mediator_Med5_fun"/>
</dbReference>
<dbReference type="Pfam" id="PF08689">
    <property type="entry name" value="Med5"/>
    <property type="match status" value="1"/>
</dbReference>
<evidence type="ECO:0000256" key="4">
    <source>
        <dbReference type="ARBA" id="ARBA00023015"/>
    </source>
</evidence>
<dbReference type="GO" id="GO:0003712">
    <property type="term" value="F:transcription coregulator activity"/>
    <property type="evidence" value="ECO:0007669"/>
    <property type="project" value="InterPro"/>
</dbReference>
<evidence type="ECO:0000256" key="3">
    <source>
        <dbReference type="ARBA" id="ARBA00020628"/>
    </source>
</evidence>
<evidence type="ECO:0000256" key="9">
    <source>
        <dbReference type="RuleBase" id="RU364142"/>
    </source>
</evidence>
<comment type="subcellular location">
    <subcellularLocation>
        <location evidence="1 9">Nucleus</location>
    </subcellularLocation>
</comment>
<organism evidence="11 12">
    <name type="scientific">[Candida] subhashii</name>
    <dbReference type="NCBI Taxonomy" id="561895"/>
    <lineage>
        <taxon>Eukaryota</taxon>
        <taxon>Fungi</taxon>
        <taxon>Dikarya</taxon>
        <taxon>Ascomycota</taxon>
        <taxon>Saccharomycotina</taxon>
        <taxon>Pichiomycetes</taxon>
        <taxon>Debaryomycetaceae</taxon>
        <taxon>Spathaspora</taxon>
    </lineage>
</organism>
<keyword evidence="7 9" id="KW-0539">Nucleus</keyword>
<dbReference type="PANTHER" id="PTHR35784">
    <property type="entry name" value="MEDIATOR OF RNA POLYMERASE II TRANSCRIPTION SUBUNIT 5"/>
    <property type="match status" value="1"/>
</dbReference>
<accession>A0A8J5UX05</accession>
<keyword evidence="6 9" id="KW-0804">Transcription</keyword>
<feature type="region of interest" description="Disordered" evidence="10">
    <location>
        <begin position="908"/>
        <end position="932"/>
    </location>
</feature>
<gene>
    <name evidence="9" type="primary">MED5</name>
    <name evidence="11" type="ORF">J8A68_004462</name>
</gene>
<evidence type="ECO:0000313" key="11">
    <source>
        <dbReference type="EMBL" id="KAG7662074.1"/>
    </source>
</evidence>
<keyword evidence="12" id="KW-1185">Reference proteome</keyword>
<evidence type="ECO:0000256" key="6">
    <source>
        <dbReference type="ARBA" id="ARBA00023163"/>
    </source>
</evidence>
<dbReference type="GO" id="GO:0016592">
    <property type="term" value="C:mediator complex"/>
    <property type="evidence" value="ECO:0007669"/>
    <property type="project" value="InterPro"/>
</dbReference>
<keyword evidence="5 9" id="KW-0010">Activator</keyword>
<evidence type="ECO:0000256" key="7">
    <source>
        <dbReference type="ARBA" id="ARBA00023242"/>
    </source>
</evidence>
<dbReference type="AlphaFoldDB" id="A0A8J5UX05"/>
<feature type="compositionally biased region" description="Low complexity" evidence="10">
    <location>
        <begin position="914"/>
        <end position="926"/>
    </location>
</feature>
<evidence type="ECO:0000256" key="8">
    <source>
        <dbReference type="ARBA" id="ARBA00031256"/>
    </source>
</evidence>
<proteinExistence type="inferred from homology"/>
<dbReference type="OrthoDB" id="5322661at2759"/>